<keyword evidence="4" id="KW-0175">Coiled coil</keyword>
<dbReference type="GeneID" id="77726345"/>
<feature type="repeat" description="ANK" evidence="3">
    <location>
        <begin position="340"/>
        <end position="372"/>
    </location>
</feature>
<dbReference type="Proteomes" id="UP001164286">
    <property type="component" value="Unassembled WGS sequence"/>
</dbReference>
<dbReference type="EMBL" id="JAKWFO010000005">
    <property type="protein sequence ID" value="KAI9635520.1"/>
    <property type="molecule type" value="Genomic_DNA"/>
</dbReference>
<evidence type="ECO:0000256" key="3">
    <source>
        <dbReference type="PROSITE-ProRule" id="PRU00023"/>
    </source>
</evidence>
<dbReference type="InterPro" id="IPR002110">
    <property type="entry name" value="Ankyrin_rpt"/>
</dbReference>
<dbReference type="PROSITE" id="PS51299">
    <property type="entry name" value="HTH_APSES"/>
    <property type="match status" value="1"/>
</dbReference>
<evidence type="ECO:0000313" key="8">
    <source>
        <dbReference type="Proteomes" id="UP001164286"/>
    </source>
</evidence>
<gene>
    <name evidence="7" type="ORF">MKK02DRAFT_26115</name>
</gene>
<dbReference type="GO" id="GO:0033309">
    <property type="term" value="C:SBF transcription complex"/>
    <property type="evidence" value="ECO:0007669"/>
    <property type="project" value="TreeGrafter"/>
</dbReference>
<dbReference type="SMART" id="SM01252">
    <property type="entry name" value="KilA-N"/>
    <property type="match status" value="1"/>
</dbReference>
<dbReference type="PROSITE" id="PS50297">
    <property type="entry name" value="ANK_REP_REGION"/>
    <property type="match status" value="2"/>
</dbReference>
<dbReference type="InterPro" id="IPR051642">
    <property type="entry name" value="SWI6-like"/>
</dbReference>
<dbReference type="PANTHER" id="PTHR43828">
    <property type="entry name" value="ASPARAGINASE"/>
    <property type="match status" value="1"/>
</dbReference>
<dbReference type="Pfam" id="PF04383">
    <property type="entry name" value="KilA-N"/>
    <property type="match status" value="1"/>
</dbReference>
<keyword evidence="8" id="KW-1185">Reference proteome</keyword>
<reference evidence="7" key="1">
    <citation type="journal article" date="2022" name="G3 (Bethesda)">
        <title>High quality genome of the basidiomycete yeast Dioszegia hungarica PDD-24b-2 isolated from cloud water.</title>
        <authorList>
            <person name="Jarrige D."/>
            <person name="Haridas S."/>
            <person name="Bleykasten-Grosshans C."/>
            <person name="Joly M."/>
            <person name="Nadalig T."/>
            <person name="Sancelme M."/>
            <person name="Vuilleumier S."/>
            <person name="Grigoriev I.V."/>
            <person name="Amato P."/>
            <person name="Bringel F."/>
        </authorList>
    </citation>
    <scope>NUCLEOTIDE SEQUENCE</scope>
    <source>
        <strain evidence="7">PDD-24b-2</strain>
    </source>
</reference>
<feature type="repeat" description="ANK" evidence="3">
    <location>
        <begin position="484"/>
        <end position="516"/>
    </location>
</feature>
<dbReference type="GO" id="GO:0003677">
    <property type="term" value="F:DNA binding"/>
    <property type="evidence" value="ECO:0007669"/>
    <property type="project" value="InterPro"/>
</dbReference>
<feature type="compositionally biased region" description="Gly residues" evidence="5">
    <location>
        <begin position="174"/>
        <end position="183"/>
    </location>
</feature>
<sequence length="755" mass="79900">MVQLTPGQSGVFGGVMGARGVQTGAQVYASVYSGIPVFEAMIRGISVMRRSSDSWVNATQILKVAGIPKSQRTKILEKEIMVGLHDKVQGGYGKYQGTWIPFQRGQDLAQQYGVTSYLAPIFDFIPSPSNIAALPVARGGTPDTGNQKTPGAAAGYNAMMSSHTPRTAAMGGPQSAGGTGGPGRVYSPLHQSELPPPPPPQFGGPMQNADMIMAGQHQQHQMYQPMYFAPPGMMPGGPQRGPDGLGPPLDVNDSDDEMGDKPPLPSSMRLCTKPTRPKPSPAAGRSRAKLLELFQATEGVNVRAFLGLPPATNGTDGEDADAEAEPVDIGIDIDTVIDEQGHTALHWAASLALTDLVRQLVELGADIHRGNYAGETALMRSVLTTNQAEANTFSELLQSLAPSIRTLDHAYRTVIHHIALVAGIKGRAGSARQYLIGVLGWVAKEQQSAAAASASGSNASESGLGSGAKSGLSMKTLVDVQDVHGDTALNVAARVGNRGLVGLLVEAGADKARANKLGLKPADFGVETDMLQVSAGEAVVATLKSEVNRPERHSRDVQKNIGAIFETVNETFTTEMLAKQTKLNAIEASVRHATRALADKRQQVQRAQAALSVLEQTQQQCQNVQNLLSSVSELDWMGRAPLASEVAGGASSGTGEEIALPNRGEEGALVQLRRMALWEDRVAAVLQDRIDALQGQGADKAVKYRRLVSLCTKVPVDRVDGMLDGLAAAIESDGNSIDLSRISNFMSRMKQEQAV</sequence>
<organism evidence="7 8">
    <name type="scientific">Dioszegia hungarica</name>
    <dbReference type="NCBI Taxonomy" id="4972"/>
    <lineage>
        <taxon>Eukaryota</taxon>
        <taxon>Fungi</taxon>
        <taxon>Dikarya</taxon>
        <taxon>Basidiomycota</taxon>
        <taxon>Agaricomycotina</taxon>
        <taxon>Tremellomycetes</taxon>
        <taxon>Tremellales</taxon>
        <taxon>Bulleribasidiaceae</taxon>
        <taxon>Dioszegia</taxon>
    </lineage>
</organism>
<feature type="region of interest" description="Disordered" evidence="5">
    <location>
        <begin position="165"/>
        <end position="199"/>
    </location>
</feature>
<dbReference type="RefSeq" id="XP_052945297.1">
    <property type="nucleotide sequence ID" value="XM_053087144.1"/>
</dbReference>
<evidence type="ECO:0000313" key="7">
    <source>
        <dbReference type="EMBL" id="KAI9635520.1"/>
    </source>
</evidence>
<keyword evidence="1" id="KW-0677">Repeat</keyword>
<dbReference type="PROSITE" id="PS50088">
    <property type="entry name" value="ANK_REPEAT"/>
    <property type="match status" value="2"/>
</dbReference>
<evidence type="ECO:0000256" key="2">
    <source>
        <dbReference type="ARBA" id="ARBA00023043"/>
    </source>
</evidence>
<dbReference type="InterPro" id="IPR003163">
    <property type="entry name" value="Tscrpt_reg_HTH_APSES-type"/>
</dbReference>
<dbReference type="AlphaFoldDB" id="A0AA38LUB5"/>
<dbReference type="GO" id="GO:0001228">
    <property type="term" value="F:DNA-binding transcription activator activity, RNA polymerase II-specific"/>
    <property type="evidence" value="ECO:0007669"/>
    <property type="project" value="UniProtKB-ARBA"/>
</dbReference>
<evidence type="ECO:0000256" key="5">
    <source>
        <dbReference type="SAM" id="MobiDB-lite"/>
    </source>
</evidence>
<dbReference type="PANTHER" id="PTHR43828:SF3">
    <property type="entry name" value="CHROMO DOMAIN-CONTAINING PROTEIN"/>
    <property type="match status" value="1"/>
</dbReference>
<dbReference type="Pfam" id="PF00023">
    <property type="entry name" value="Ank"/>
    <property type="match status" value="2"/>
</dbReference>
<protein>
    <submittedName>
        <fullName evidence="7">Transcription factor</fullName>
    </submittedName>
</protein>
<comment type="caution">
    <text evidence="7">The sequence shown here is derived from an EMBL/GenBank/DDBJ whole genome shotgun (WGS) entry which is preliminary data.</text>
</comment>
<dbReference type="FunFam" id="3.10.260.10:FF:000001">
    <property type="entry name" value="APSES transcription factor (MbpA)"/>
    <property type="match status" value="1"/>
</dbReference>
<dbReference type="Gene3D" id="1.25.40.20">
    <property type="entry name" value="Ankyrin repeat-containing domain"/>
    <property type="match status" value="1"/>
</dbReference>
<evidence type="ECO:0000256" key="4">
    <source>
        <dbReference type="SAM" id="Coils"/>
    </source>
</evidence>
<dbReference type="InterPro" id="IPR036770">
    <property type="entry name" value="Ankyrin_rpt-contain_sf"/>
</dbReference>
<keyword evidence="2 3" id="KW-0040">ANK repeat</keyword>
<evidence type="ECO:0000256" key="1">
    <source>
        <dbReference type="ARBA" id="ARBA00022737"/>
    </source>
</evidence>
<dbReference type="Gene3D" id="3.10.260.10">
    <property type="entry name" value="Transcription regulator HTH, APSES-type DNA-binding domain"/>
    <property type="match status" value="1"/>
</dbReference>
<feature type="region of interest" description="Disordered" evidence="5">
    <location>
        <begin position="232"/>
        <end position="285"/>
    </location>
</feature>
<accession>A0AA38LUB5</accession>
<dbReference type="SUPFAM" id="SSF48403">
    <property type="entry name" value="Ankyrin repeat"/>
    <property type="match status" value="1"/>
</dbReference>
<feature type="coiled-coil region" evidence="4">
    <location>
        <begin position="583"/>
        <end position="634"/>
    </location>
</feature>
<dbReference type="SUPFAM" id="SSF54616">
    <property type="entry name" value="DNA-binding domain of Mlu1-box binding protein MBP1"/>
    <property type="match status" value="1"/>
</dbReference>
<name>A0AA38LUB5_9TREE</name>
<dbReference type="InterPro" id="IPR036887">
    <property type="entry name" value="HTH_APSES_sf"/>
</dbReference>
<dbReference type="GO" id="GO:0030907">
    <property type="term" value="C:MBF transcription complex"/>
    <property type="evidence" value="ECO:0007669"/>
    <property type="project" value="TreeGrafter"/>
</dbReference>
<feature type="domain" description="HTH APSES-type" evidence="6">
    <location>
        <begin position="27"/>
        <end position="135"/>
    </location>
</feature>
<evidence type="ECO:0000259" key="6">
    <source>
        <dbReference type="PROSITE" id="PS51299"/>
    </source>
</evidence>
<dbReference type="SMART" id="SM00248">
    <property type="entry name" value="ANK"/>
    <property type="match status" value="2"/>
</dbReference>
<proteinExistence type="predicted"/>
<dbReference type="InterPro" id="IPR018004">
    <property type="entry name" value="KilA/APSES_HTH"/>
</dbReference>